<dbReference type="EMBL" id="GBRH01173128">
    <property type="protein sequence ID" value="JAE24768.1"/>
    <property type="molecule type" value="Transcribed_RNA"/>
</dbReference>
<name>A0A0A9GVY6_ARUDO</name>
<evidence type="ECO:0008006" key="2">
    <source>
        <dbReference type="Google" id="ProtNLM"/>
    </source>
</evidence>
<organism evidence="1">
    <name type="scientific">Arundo donax</name>
    <name type="common">Giant reed</name>
    <name type="synonym">Donax arundinaceus</name>
    <dbReference type="NCBI Taxonomy" id="35708"/>
    <lineage>
        <taxon>Eukaryota</taxon>
        <taxon>Viridiplantae</taxon>
        <taxon>Streptophyta</taxon>
        <taxon>Embryophyta</taxon>
        <taxon>Tracheophyta</taxon>
        <taxon>Spermatophyta</taxon>
        <taxon>Magnoliopsida</taxon>
        <taxon>Liliopsida</taxon>
        <taxon>Poales</taxon>
        <taxon>Poaceae</taxon>
        <taxon>PACMAD clade</taxon>
        <taxon>Arundinoideae</taxon>
        <taxon>Arundineae</taxon>
        <taxon>Arundo</taxon>
    </lineage>
</organism>
<dbReference type="AlphaFoldDB" id="A0A0A9GVY6"/>
<protein>
    <recommendedName>
        <fullName evidence="2">hAT-like transposase RNase-H fold domain-containing protein</fullName>
    </recommendedName>
</protein>
<reference evidence="1" key="1">
    <citation type="submission" date="2014-09" db="EMBL/GenBank/DDBJ databases">
        <authorList>
            <person name="Magalhaes I.L.F."/>
            <person name="Oliveira U."/>
            <person name="Santos F.R."/>
            <person name="Vidigal T.H.D.A."/>
            <person name="Brescovit A.D."/>
            <person name="Santos A.J."/>
        </authorList>
    </citation>
    <scope>NUCLEOTIDE SEQUENCE</scope>
    <source>
        <tissue evidence="1">Shoot tissue taken approximately 20 cm above the soil surface</tissue>
    </source>
</reference>
<proteinExistence type="predicted"/>
<evidence type="ECO:0000313" key="1">
    <source>
        <dbReference type="EMBL" id="JAE24768.1"/>
    </source>
</evidence>
<sequence>MGMRMMDKYYKYWGDNNSEKPGEQLNLVIFFCVAIDPRYKLSDYTKMLLLKCLDMR</sequence>
<accession>A0A0A9GVY6</accession>
<reference evidence="1" key="2">
    <citation type="journal article" date="2015" name="Data Brief">
        <title>Shoot transcriptome of the giant reed, Arundo donax.</title>
        <authorList>
            <person name="Barrero R.A."/>
            <person name="Guerrero F.D."/>
            <person name="Moolhuijzen P."/>
            <person name="Goolsby J.A."/>
            <person name="Tidwell J."/>
            <person name="Bellgard S.E."/>
            <person name="Bellgard M.I."/>
        </authorList>
    </citation>
    <scope>NUCLEOTIDE SEQUENCE</scope>
    <source>
        <tissue evidence="1">Shoot tissue taken approximately 20 cm above the soil surface</tissue>
    </source>
</reference>